<feature type="transmembrane region" description="Helical" evidence="6">
    <location>
        <begin position="156"/>
        <end position="180"/>
    </location>
</feature>
<feature type="transmembrane region" description="Helical" evidence="6">
    <location>
        <begin position="6"/>
        <end position="27"/>
    </location>
</feature>
<dbReference type="Proteomes" id="UP000664534">
    <property type="component" value="Unassembled WGS sequence"/>
</dbReference>
<evidence type="ECO:0000256" key="1">
    <source>
        <dbReference type="ARBA" id="ARBA00004141"/>
    </source>
</evidence>
<feature type="transmembrane region" description="Helical" evidence="6">
    <location>
        <begin position="39"/>
        <end position="60"/>
    </location>
</feature>
<comment type="similarity">
    <text evidence="5">Belongs to the SAT4 family.</text>
</comment>
<evidence type="ECO:0000256" key="4">
    <source>
        <dbReference type="ARBA" id="ARBA00023136"/>
    </source>
</evidence>
<dbReference type="PANTHER" id="PTHR33048:SF47">
    <property type="entry name" value="INTEGRAL MEMBRANE PROTEIN-RELATED"/>
    <property type="match status" value="1"/>
</dbReference>
<evidence type="ECO:0000256" key="2">
    <source>
        <dbReference type="ARBA" id="ARBA00022692"/>
    </source>
</evidence>
<proteinExistence type="inferred from homology"/>
<comment type="subcellular location">
    <subcellularLocation>
        <location evidence="1">Membrane</location>
        <topology evidence="1">Multi-pass membrane protein</topology>
    </subcellularLocation>
</comment>
<dbReference type="EMBL" id="CAJPDT010000006">
    <property type="protein sequence ID" value="CAF9909515.1"/>
    <property type="molecule type" value="Genomic_DNA"/>
</dbReference>
<feature type="transmembrane region" description="Helical" evidence="6">
    <location>
        <begin position="80"/>
        <end position="105"/>
    </location>
</feature>
<feature type="domain" description="Rhodopsin" evidence="7">
    <location>
        <begin position="4"/>
        <end position="179"/>
    </location>
</feature>
<evidence type="ECO:0000256" key="6">
    <source>
        <dbReference type="SAM" id="Phobius"/>
    </source>
</evidence>
<evidence type="ECO:0000256" key="5">
    <source>
        <dbReference type="ARBA" id="ARBA00038359"/>
    </source>
</evidence>
<keyword evidence="2 6" id="KW-0812">Transmembrane</keyword>
<dbReference type="InterPro" id="IPR049326">
    <property type="entry name" value="Rhodopsin_dom_fungi"/>
</dbReference>
<dbReference type="Pfam" id="PF20684">
    <property type="entry name" value="Fung_rhodopsin"/>
    <property type="match status" value="1"/>
</dbReference>
<dbReference type="OrthoDB" id="5342292at2759"/>
<dbReference type="AlphaFoldDB" id="A0A8H3IAX1"/>
<evidence type="ECO:0000313" key="8">
    <source>
        <dbReference type="EMBL" id="CAF9909515.1"/>
    </source>
</evidence>
<gene>
    <name evidence="8" type="ORF">IMSHALPRED_008387</name>
</gene>
<comment type="caution">
    <text evidence="8">The sequence shown here is derived from an EMBL/GenBank/DDBJ whole genome shotgun (WGS) entry which is preliminary data.</text>
</comment>
<protein>
    <recommendedName>
        <fullName evidence="7">Rhodopsin domain-containing protein</fullName>
    </recommendedName>
</protein>
<evidence type="ECO:0000256" key="3">
    <source>
        <dbReference type="ARBA" id="ARBA00022989"/>
    </source>
</evidence>
<evidence type="ECO:0000313" key="9">
    <source>
        <dbReference type="Proteomes" id="UP000664534"/>
    </source>
</evidence>
<reference evidence="8" key="1">
    <citation type="submission" date="2021-03" db="EMBL/GenBank/DDBJ databases">
        <authorList>
            <person name="Tagirdzhanova G."/>
        </authorList>
    </citation>
    <scope>NUCLEOTIDE SEQUENCE</scope>
</reference>
<name>A0A8H3IAX1_9LECA</name>
<feature type="transmembrane region" description="Helical" evidence="6">
    <location>
        <begin position="117"/>
        <end position="141"/>
    </location>
</feature>
<evidence type="ECO:0000259" key="7">
    <source>
        <dbReference type="Pfam" id="PF20684"/>
    </source>
</evidence>
<organism evidence="8 9">
    <name type="scientific">Imshaugia aleurites</name>
    <dbReference type="NCBI Taxonomy" id="172621"/>
    <lineage>
        <taxon>Eukaryota</taxon>
        <taxon>Fungi</taxon>
        <taxon>Dikarya</taxon>
        <taxon>Ascomycota</taxon>
        <taxon>Pezizomycotina</taxon>
        <taxon>Lecanoromycetes</taxon>
        <taxon>OSLEUM clade</taxon>
        <taxon>Lecanoromycetidae</taxon>
        <taxon>Lecanorales</taxon>
        <taxon>Lecanorineae</taxon>
        <taxon>Parmeliaceae</taxon>
        <taxon>Imshaugia</taxon>
    </lineage>
</organism>
<accession>A0A8H3IAX1</accession>
<keyword evidence="3 6" id="KW-1133">Transmembrane helix</keyword>
<keyword evidence="4 6" id="KW-0472">Membrane</keyword>
<dbReference type="InterPro" id="IPR052337">
    <property type="entry name" value="SAT4-like"/>
</dbReference>
<sequence length="291" mass="32455">MYNITSILYGPAICCTKVSILLLYRRVFSPQKRSHFDRAIRLFILILSFFYIANTFLKIFQCSPRGRIWDKSIPGTCLNLGNVLTASGAFNALTDIILLLFPVRVSWNLNTSVKRKWGVVLLFTFGFLAPVFALVGLVVRIRTIKSLDVTYVQPEIILWGAAEITTGLICVCVPPLAALAHPRHNRRQTKYLNVQSSGGRRHDGSRAKHLEEHDLFTSSDVELQYSGAAPGVAFPPPLVITDIFTEGDAYQRKIEQCKLESAGLEVSSGKAGEVSRTIGVTTTIRSERYYL</sequence>
<keyword evidence="9" id="KW-1185">Reference proteome</keyword>
<dbReference type="GO" id="GO:0016020">
    <property type="term" value="C:membrane"/>
    <property type="evidence" value="ECO:0007669"/>
    <property type="project" value="UniProtKB-SubCell"/>
</dbReference>
<dbReference type="PANTHER" id="PTHR33048">
    <property type="entry name" value="PTH11-LIKE INTEGRAL MEMBRANE PROTEIN (AFU_ORTHOLOGUE AFUA_5G11245)"/>
    <property type="match status" value="1"/>
</dbReference>